<dbReference type="RefSeq" id="WP_144687445.1">
    <property type="nucleotide sequence ID" value="NZ_VLLQ01000001.1"/>
</dbReference>
<keyword evidence="2" id="KW-1185">Reference proteome</keyword>
<dbReference type="EMBL" id="VTFZ01000001">
    <property type="protein sequence ID" value="MRX79108.1"/>
    <property type="molecule type" value="Genomic_DNA"/>
</dbReference>
<organism evidence="1 2">
    <name type="scientific">Enorma shizhengliae</name>
    <dbReference type="NCBI Taxonomy" id="2606615"/>
    <lineage>
        <taxon>Bacteria</taxon>
        <taxon>Bacillati</taxon>
        <taxon>Actinomycetota</taxon>
        <taxon>Coriobacteriia</taxon>
        <taxon>Coriobacteriales</taxon>
        <taxon>Coriobacteriaceae</taxon>
        <taxon>Enorma</taxon>
    </lineage>
</organism>
<dbReference type="Proteomes" id="UP000470010">
    <property type="component" value="Unassembled WGS sequence"/>
</dbReference>
<protein>
    <recommendedName>
        <fullName evidence="3">DUF559 domain-containing protein</fullName>
    </recommendedName>
</protein>
<reference evidence="2" key="1">
    <citation type="submission" date="2019-08" db="EMBL/GenBank/DDBJ databases">
        <title>Arthrobacter sp. nov., isolated from plateau pika and Tibetan wild ass.</title>
        <authorList>
            <person name="Ge Y."/>
        </authorList>
    </citation>
    <scope>NUCLEOTIDE SEQUENCE [LARGE SCALE GENOMIC DNA]</scope>
    <source>
        <strain evidence="2">HF-1365</strain>
    </source>
</reference>
<evidence type="ECO:0000313" key="1">
    <source>
        <dbReference type="EMBL" id="MRX79108.1"/>
    </source>
</evidence>
<name>A0A7K0G5M3_9ACTN</name>
<proteinExistence type="predicted"/>
<accession>A0A7K0G5M3</accession>
<sequence length="393" mass="43698">MVIVSGWSAIAYWRTPPIICDASVLDGFTQPDEHPSGPKPQQTRLRSNASEATRLVYHHAYTDLIGVPLPIRVLSDSSGGMHQNPLVHPSRLGKSIPREFLHALGGGLYVASPTLALQQVARTVPQPKLISLIDEFCGLYAVHHPTRRERRVLDELVAAYRTSRHRGAPGAYACYNEHGRFETTHTDNSAEAWLPAFDRSGNPTNLWKRPSLIRTEQFVSNLEALRGRKGSSLSRRAGPLALDGSGSPLETCLALLLFLPEQYGGEGWPAPQLNRRIAFDPDARKLAGMGSCVGDMVWERPRAIIEVNGFEYHADRNGFFIQSGRTAALQSMGYVVLDVNYRQIADLDQFETMLSVFSDMLGFPLHARTKTFLARREELHRLLMSGFRSRTGA</sequence>
<evidence type="ECO:0008006" key="3">
    <source>
        <dbReference type="Google" id="ProtNLM"/>
    </source>
</evidence>
<dbReference type="AlphaFoldDB" id="A0A7K0G5M3"/>
<gene>
    <name evidence="1" type="ORF">GJE22_00550</name>
</gene>
<comment type="caution">
    <text evidence="1">The sequence shown here is derived from an EMBL/GenBank/DDBJ whole genome shotgun (WGS) entry which is preliminary data.</text>
</comment>
<evidence type="ECO:0000313" key="2">
    <source>
        <dbReference type="Proteomes" id="UP000470010"/>
    </source>
</evidence>